<gene>
    <name evidence="2" type="ORF">CARUB_v10010791mg</name>
</gene>
<reference evidence="3" key="1">
    <citation type="journal article" date="2013" name="Nat. Genet.">
        <title>The Capsella rubella genome and the genomic consequences of rapid mating system evolution.</title>
        <authorList>
            <person name="Slotte T."/>
            <person name="Hazzouri K.M."/>
            <person name="Agren J.A."/>
            <person name="Koenig D."/>
            <person name="Maumus F."/>
            <person name="Guo Y.L."/>
            <person name="Steige K."/>
            <person name="Platts A.E."/>
            <person name="Escobar J.S."/>
            <person name="Newman L.K."/>
            <person name="Wang W."/>
            <person name="Mandakova T."/>
            <person name="Vello E."/>
            <person name="Smith L.M."/>
            <person name="Henz S.R."/>
            <person name="Steffen J."/>
            <person name="Takuno S."/>
            <person name="Brandvain Y."/>
            <person name="Coop G."/>
            <person name="Andolfatto P."/>
            <person name="Hu T.T."/>
            <person name="Blanchette M."/>
            <person name="Clark R.M."/>
            <person name="Quesneville H."/>
            <person name="Nordborg M."/>
            <person name="Gaut B.S."/>
            <person name="Lysak M.A."/>
            <person name="Jenkins J."/>
            <person name="Grimwood J."/>
            <person name="Chapman J."/>
            <person name="Prochnik S."/>
            <person name="Shu S."/>
            <person name="Rokhsar D."/>
            <person name="Schmutz J."/>
            <person name="Weigel D."/>
            <person name="Wright S.I."/>
        </authorList>
    </citation>
    <scope>NUCLEOTIDE SEQUENCE [LARGE SCALE GENOMIC DNA]</scope>
    <source>
        <strain evidence="3">cv. Monte Gargano</strain>
    </source>
</reference>
<evidence type="ECO:0000256" key="1">
    <source>
        <dbReference type="SAM" id="MobiDB-lite"/>
    </source>
</evidence>
<feature type="compositionally biased region" description="Polar residues" evidence="1">
    <location>
        <begin position="32"/>
        <end position="42"/>
    </location>
</feature>
<feature type="non-terminal residue" evidence="2">
    <location>
        <position position="1"/>
    </location>
</feature>
<organism evidence="2 3">
    <name type="scientific">Capsella rubella</name>
    <dbReference type="NCBI Taxonomy" id="81985"/>
    <lineage>
        <taxon>Eukaryota</taxon>
        <taxon>Viridiplantae</taxon>
        <taxon>Streptophyta</taxon>
        <taxon>Embryophyta</taxon>
        <taxon>Tracheophyta</taxon>
        <taxon>Spermatophyta</taxon>
        <taxon>Magnoliopsida</taxon>
        <taxon>eudicotyledons</taxon>
        <taxon>Gunneridae</taxon>
        <taxon>Pentapetalae</taxon>
        <taxon>rosids</taxon>
        <taxon>malvids</taxon>
        <taxon>Brassicales</taxon>
        <taxon>Brassicaceae</taxon>
        <taxon>Camelineae</taxon>
        <taxon>Capsella</taxon>
    </lineage>
</organism>
<proteinExistence type="predicted"/>
<name>R0GKD0_9BRAS</name>
<evidence type="ECO:0000313" key="3">
    <source>
        <dbReference type="Proteomes" id="UP000029121"/>
    </source>
</evidence>
<dbReference type="AlphaFoldDB" id="R0GKD0"/>
<evidence type="ECO:0000313" key="2">
    <source>
        <dbReference type="EMBL" id="EOA36382.1"/>
    </source>
</evidence>
<protein>
    <submittedName>
        <fullName evidence="2">Uncharacterized protein</fullName>
    </submittedName>
</protein>
<sequence>SPAPKYVTTSSSSYPPGSDKVRKQKNADGYQDSDTGSSKSGRSISEVHAFDMGIGYRNTKLFSHSILYAFLYKVFHVTGP</sequence>
<feature type="region of interest" description="Disordered" evidence="1">
    <location>
        <begin position="1"/>
        <end position="42"/>
    </location>
</feature>
<dbReference type="EMBL" id="KB870805">
    <property type="protein sequence ID" value="EOA36382.1"/>
    <property type="molecule type" value="Genomic_DNA"/>
</dbReference>
<accession>R0GKD0</accession>
<keyword evidence="3" id="KW-1185">Reference proteome</keyword>
<dbReference type="Proteomes" id="UP000029121">
    <property type="component" value="Unassembled WGS sequence"/>
</dbReference>